<dbReference type="RefSeq" id="WP_188654756.1">
    <property type="nucleotide sequence ID" value="NZ_BMIN01000012.1"/>
</dbReference>
<dbReference type="PROSITE" id="PS51257">
    <property type="entry name" value="PROKAR_LIPOPROTEIN"/>
    <property type="match status" value="1"/>
</dbReference>
<sequence length="120" mass="13715">MRRFAMLPLMLCLIVLSACQNEAFDIEATSINVYENQLGSGTGKLQFTIKDQDTINDLLADLRRARTNDVSNVDMASPDFYLDFIHDEEVVLTVGYYSEPMDGARYLYKNNLYKVTTEIK</sequence>
<dbReference type="Proteomes" id="UP000642571">
    <property type="component" value="Unassembled WGS sequence"/>
</dbReference>
<comment type="caution">
    <text evidence="2">The sequence shown here is derived from an EMBL/GenBank/DDBJ whole genome shotgun (WGS) entry which is preliminary data.</text>
</comment>
<organism evidence="2 3">
    <name type="scientific">Pontibacillus salipaludis</name>
    <dbReference type="NCBI Taxonomy" id="1697394"/>
    <lineage>
        <taxon>Bacteria</taxon>
        <taxon>Bacillati</taxon>
        <taxon>Bacillota</taxon>
        <taxon>Bacilli</taxon>
        <taxon>Bacillales</taxon>
        <taxon>Bacillaceae</taxon>
        <taxon>Pontibacillus</taxon>
    </lineage>
</organism>
<evidence type="ECO:0008006" key="4">
    <source>
        <dbReference type="Google" id="ProtNLM"/>
    </source>
</evidence>
<dbReference type="EMBL" id="BMIN01000012">
    <property type="protein sequence ID" value="GGD18632.1"/>
    <property type="molecule type" value="Genomic_DNA"/>
</dbReference>
<reference evidence="3" key="1">
    <citation type="journal article" date="2019" name="Int. J. Syst. Evol. Microbiol.">
        <title>The Global Catalogue of Microorganisms (GCM) 10K type strain sequencing project: providing services to taxonomists for standard genome sequencing and annotation.</title>
        <authorList>
            <consortium name="The Broad Institute Genomics Platform"/>
            <consortium name="The Broad Institute Genome Sequencing Center for Infectious Disease"/>
            <person name="Wu L."/>
            <person name="Ma J."/>
        </authorList>
    </citation>
    <scope>NUCLEOTIDE SEQUENCE [LARGE SCALE GENOMIC DNA]</scope>
    <source>
        <strain evidence="3">CGMCC 1.15353</strain>
    </source>
</reference>
<feature type="signal peptide" evidence="1">
    <location>
        <begin position="1"/>
        <end position="23"/>
    </location>
</feature>
<evidence type="ECO:0000313" key="3">
    <source>
        <dbReference type="Proteomes" id="UP000642571"/>
    </source>
</evidence>
<feature type="chain" id="PRO_5045275975" description="Lipoprotein" evidence="1">
    <location>
        <begin position="24"/>
        <end position="120"/>
    </location>
</feature>
<gene>
    <name evidence="2" type="ORF">GCM10011389_27930</name>
</gene>
<name>A0ABQ1QA11_9BACI</name>
<protein>
    <recommendedName>
        <fullName evidence="4">Lipoprotein</fullName>
    </recommendedName>
</protein>
<keyword evidence="3" id="KW-1185">Reference proteome</keyword>
<proteinExistence type="predicted"/>
<evidence type="ECO:0000256" key="1">
    <source>
        <dbReference type="SAM" id="SignalP"/>
    </source>
</evidence>
<evidence type="ECO:0000313" key="2">
    <source>
        <dbReference type="EMBL" id="GGD18632.1"/>
    </source>
</evidence>
<accession>A0ABQ1QA11</accession>
<keyword evidence="1" id="KW-0732">Signal</keyword>